<sequence length="358" mass="41229">MSTEIEINRPAPITVSQGVSTFEKGDDVKEAINTLEAGNYIIIKDVYSTGLVLLKALKTYLDKKIANESFQEQRAYRAAYHQLSNRILLEIEDHKVTVKKAPAIGWLEKLYPEMGKFVLSFPQVQGLNSSWQWYTQGISVPALRNKVHPYYGTYFPTRFDHVTLFDNWLKRYEGLKKTAIDVGVGSGILTFQLLKYGFQKVYGTDSNPNAIVGLTAFMGDTVLSRKIELDYAPLFGKFDAPTELIIFNPPWLPETNENDHHDEAMYYNEHLFPDFFAEAKKHLLPDGQLVILFSNLAQITHFKTAHPIEKELSLGERFRLERCFKKRVKEASTHTKRDQYWRGSEEVELWVLMHKVSL</sequence>
<dbReference type="InterPro" id="IPR029063">
    <property type="entry name" value="SAM-dependent_MTases_sf"/>
</dbReference>
<accession>A0ABV9HTM9</accession>
<feature type="domain" description="Methyltransferase small" evidence="3">
    <location>
        <begin position="175"/>
        <end position="295"/>
    </location>
</feature>
<evidence type="ECO:0000256" key="2">
    <source>
        <dbReference type="ARBA" id="ARBA00022691"/>
    </source>
</evidence>
<dbReference type="CDD" id="cd02440">
    <property type="entry name" value="AdoMet_MTases"/>
    <property type="match status" value="1"/>
</dbReference>
<gene>
    <name evidence="4" type="ORF">ACFO3O_00385</name>
</gene>
<comment type="caution">
    <text evidence="4">The sequence shown here is derived from an EMBL/GenBank/DDBJ whole genome shotgun (WGS) entry which is preliminary data.</text>
</comment>
<dbReference type="InterPro" id="IPR007848">
    <property type="entry name" value="Small_mtfrase_dom"/>
</dbReference>
<dbReference type="Gene3D" id="3.40.50.150">
    <property type="entry name" value="Vaccinia Virus protein VP39"/>
    <property type="match status" value="1"/>
</dbReference>
<dbReference type="InterPro" id="IPR002052">
    <property type="entry name" value="DNA_methylase_N6_adenine_CS"/>
</dbReference>
<dbReference type="GO" id="GO:0032259">
    <property type="term" value="P:methylation"/>
    <property type="evidence" value="ECO:0007669"/>
    <property type="project" value="UniProtKB-KW"/>
</dbReference>
<dbReference type="Pfam" id="PF05175">
    <property type="entry name" value="MTS"/>
    <property type="match status" value="1"/>
</dbReference>
<dbReference type="Proteomes" id="UP001596043">
    <property type="component" value="Unassembled WGS sequence"/>
</dbReference>
<keyword evidence="2" id="KW-0949">S-adenosyl-L-methionine</keyword>
<keyword evidence="1 4" id="KW-0808">Transferase</keyword>
<dbReference type="RefSeq" id="WP_379976533.1">
    <property type="nucleotide sequence ID" value="NZ_JBHSFV010000001.1"/>
</dbReference>
<evidence type="ECO:0000313" key="5">
    <source>
        <dbReference type="Proteomes" id="UP001596043"/>
    </source>
</evidence>
<dbReference type="GO" id="GO:0008168">
    <property type="term" value="F:methyltransferase activity"/>
    <property type="evidence" value="ECO:0007669"/>
    <property type="project" value="UniProtKB-KW"/>
</dbReference>
<keyword evidence="5" id="KW-1185">Reference proteome</keyword>
<organism evidence="4 5">
    <name type="scientific">Dokdonia ponticola</name>
    <dbReference type="NCBI Taxonomy" id="2041041"/>
    <lineage>
        <taxon>Bacteria</taxon>
        <taxon>Pseudomonadati</taxon>
        <taxon>Bacteroidota</taxon>
        <taxon>Flavobacteriia</taxon>
        <taxon>Flavobacteriales</taxon>
        <taxon>Flavobacteriaceae</taxon>
        <taxon>Dokdonia</taxon>
    </lineage>
</organism>
<reference evidence="5" key="1">
    <citation type="journal article" date="2019" name="Int. J. Syst. Evol. Microbiol.">
        <title>The Global Catalogue of Microorganisms (GCM) 10K type strain sequencing project: providing services to taxonomists for standard genome sequencing and annotation.</title>
        <authorList>
            <consortium name="The Broad Institute Genomics Platform"/>
            <consortium name="The Broad Institute Genome Sequencing Center for Infectious Disease"/>
            <person name="Wu L."/>
            <person name="Ma J."/>
        </authorList>
    </citation>
    <scope>NUCLEOTIDE SEQUENCE [LARGE SCALE GENOMIC DNA]</scope>
    <source>
        <strain evidence="5">YJ-61-S</strain>
    </source>
</reference>
<name>A0ABV9HTM9_9FLAO</name>
<keyword evidence="1 4" id="KW-0489">Methyltransferase</keyword>
<evidence type="ECO:0000313" key="4">
    <source>
        <dbReference type="EMBL" id="MFC4632345.1"/>
    </source>
</evidence>
<dbReference type="EMBL" id="JBHSFV010000001">
    <property type="protein sequence ID" value="MFC4632345.1"/>
    <property type="molecule type" value="Genomic_DNA"/>
</dbReference>
<proteinExistence type="predicted"/>
<protein>
    <submittedName>
        <fullName evidence="4">Methyltransferase</fullName>
    </submittedName>
</protein>
<evidence type="ECO:0000259" key="3">
    <source>
        <dbReference type="Pfam" id="PF05175"/>
    </source>
</evidence>
<evidence type="ECO:0000256" key="1">
    <source>
        <dbReference type="ARBA" id="ARBA00022603"/>
    </source>
</evidence>
<dbReference type="PROSITE" id="PS00092">
    <property type="entry name" value="N6_MTASE"/>
    <property type="match status" value="1"/>
</dbReference>
<dbReference type="SUPFAM" id="SSF53335">
    <property type="entry name" value="S-adenosyl-L-methionine-dependent methyltransferases"/>
    <property type="match status" value="1"/>
</dbReference>